<dbReference type="Gene3D" id="3.30.70.330">
    <property type="match status" value="1"/>
</dbReference>
<evidence type="ECO:0000256" key="9">
    <source>
        <dbReference type="ARBA" id="ARBA00023034"/>
    </source>
</evidence>
<keyword evidence="4" id="KW-0813">Transport</keyword>
<evidence type="ECO:0000256" key="12">
    <source>
        <dbReference type="SAM" id="MobiDB-lite"/>
    </source>
</evidence>
<feature type="compositionally biased region" description="Low complexity" evidence="12">
    <location>
        <begin position="1027"/>
        <end position="1055"/>
    </location>
</feature>
<dbReference type="Proteomes" id="UP000001449">
    <property type="component" value="Chromosome 6"/>
</dbReference>
<dbReference type="AlphaFoldDB" id="B8C468"/>
<evidence type="ECO:0000256" key="8">
    <source>
        <dbReference type="ARBA" id="ARBA00022989"/>
    </source>
</evidence>
<proteinExistence type="inferred from homology"/>
<feature type="domain" description="RRM" evidence="13">
    <location>
        <begin position="503"/>
        <end position="592"/>
    </location>
</feature>
<evidence type="ECO:0000313" key="14">
    <source>
        <dbReference type="EMBL" id="EED91669.1"/>
    </source>
</evidence>
<keyword evidence="15" id="KW-1185">Reference proteome</keyword>
<dbReference type="PANTHER" id="PTHR12072">
    <property type="entry name" value="CWF19, CELL CYCLE CONTROL PROTEIN"/>
    <property type="match status" value="1"/>
</dbReference>
<dbReference type="GO" id="GO:0000139">
    <property type="term" value="C:Golgi membrane"/>
    <property type="evidence" value="ECO:0007669"/>
    <property type="project" value="UniProtKB-SubCell"/>
</dbReference>
<evidence type="ECO:0000256" key="1">
    <source>
        <dbReference type="ARBA" id="ARBA00004477"/>
    </source>
</evidence>
<evidence type="ECO:0000259" key="13">
    <source>
        <dbReference type="PROSITE" id="PS50102"/>
    </source>
</evidence>
<reference evidence="14 15" key="1">
    <citation type="journal article" date="2004" name="Science">
        <title>The genome of the diatom Thalassiosira pseudonana: ecology, evolution, and metabolism.</title>
        <authorList>
            <person name="Armbrust E.V."/>
            <person name="Berges J.A."/>
            <person name="Bowler C."/>
            <person name="Green B.R."/>
            <person name="Martinez D."/>
            <person name="Putnam N.H."/>
            <person name="Zhou S."/>
            <person name="Allen A.E."/>
            <person name="Apt K.E."/>
            <person name="Bechner M."/>
            <person name="Brzezinski M.A."/>
            <person name="Chaal B.K."/>
            <person name="Chiovitti A."/>
            <person name="Davis A.K."/>
            <person name="Demarest M.S."/>
            <person name="Detter J.C."/>
            <person name="Glavina T."/>
            <person name="Goodstein D."/>
            <person name="Hadi M.Z."/>
            <person name="Hellsten U."/>
            <person name="Hildebrand M."/>
            <person name="Jenkins B.D."/>
            <person name="Jurka J."/>
            <person name="Kapitonov V.V."/>
            <person name="Kroger N."/>
            <person name="Lau W.W."/>
            <person name="Lane T.W."/>
            <person name="Larimer F.W."/>
            <person name="Lippmeier J.C."/>
            <person name="Lucas S."/>
            <person name="Medina M."/>
            <person name="Montsant A."/>
            <person name="Obornik M."/>
            <person name="Parker M.S."/>
            <person name="Palenik B."/>
            <person name="Pazour G.J."/>
            <person name="Richardson P.M."/>
            <person name="Rynearson T.A."/>
            <person name="Saito M.A."/>
            <person name="Schwartz D.C."/>
            <person name="Thamatrakoln K."/>
            <person name="Valentin K."/>
            <person name="Vardi A."/>
            <person name="Wilkerson F.P."/>
            <person name="Rokhsar D.S."/>
        </authorList>
    </citation>
    <scope>NUCLEOTIDE SEQUENCE [LARGE SCALE GENOMIC DNA]</scope>
    <source>
        <strain evidence="14 15">CCMP1335</strain>
    </source>
</reference>
<feature type="region of interest" description="Disordered" evidence="12">
    <location>
        <begin position="592"/>
        <end position="621"/>
    </location>
</feature>
<keyword evidence="7" id="KW-0653">Protein transport</keyword>
<dbReference type="GO" id="GO:0071014">
    <property type="term" value="C:post-mRNA release spliceosomal complex"/>
    <property type="evidence" value="ECO:0000318"/>
    <property type="project" value="GO_Central"/>
</dbReference>
<dbReference type="RefSeq" id="XP_002291562.1">
    <property type="nucleotide sequence ID" value="XM_002291526.1"/>
</dbReference>
<dbReference type="InterPro" id="IPR005578">
    <property type="entry name" value="Yif1_fam"/>
</dbReference>
<dbReference type="InterPro" id="IPR036265">
    <property type="entry name" value="HIT-like_sf"/>
</dbReference>
<organism evidence="14 15">
    <name type="scientific">Thalassiosira pseudonana</name>
    <name type="common">Marine diatom</name>
    <name type="synonym">Cyclotella nana</name>
    <dbReference type="NCBI Taxonomy" id="35128"/>
    <lineage>
        <taxon>Eukaryota</taxon>
        <taxon>Sar</taxon>
        <taxon>Stramenopiles</taxon>
        <taxon>Ochrophyta</taxon>
        <taxon>Bacillariophyta</taxon>
        <taxon>Coscinodiscophyceae</taxon>
        <taxon>Thalassiosirophycidae</taxon>
        <taxon>Thalassiosirales</taxon>
        <taxon>Thalassiosiraceae</taxon>
        <taxon>Thalassiosira</taxon>
    </lineage>
</organism>
<feature type="compositionally biased region" description="Acidic residues" evidence="12">
    <location>
        <begin position="122"/>
        <end position="135"/>
    </location>
</feature>
<dbReference type="GO" id="GO:0006888">
    <property type="term" value="P:endoplasmic reticulum to Golgi vesicle-mediated transport"/>
    <property type="evidence" value="ECO:0007669"/>
    <property type="project" value="InterPro"/>
</dbReference>
<feature type="region of interest" description="Disordered" evidence="12">
    <location>
        <begin position="117"/>
        <end position="151"/>
    </location>
</feature>
<dbReference type="Gene3D" id="3.30.428.10">
    <property type="entry name" value="HIT-like"/>
    <property type="match status" value="1"/>
</dbReference>
<evidence type="ECO:0000256" key="4">
    <source>
        <dbReference type="ARBA" id="ARBA00022448"/>
    </source>
</evidence>
<dbReference type="eggNOG" id="KOG2476">
    <property type="taxonomic scope" value="Eukaryota"/>
</dbReference>
<comment type="similarity">
    <text evidence="3">Belongs to the YIF1 family.</text>
</comment>
<protein>
    <recommendedName>
        <fullName evidence="13">RRM domain-containing protein</fullName>
    </recommendedName>
</protein>
<dbReference type="Pfam" id="PF03878">
    <property type="entry name" value="YIF1"/>
    <property type="match status" value="1"/>
</dbReference>
<keyword evidence="5" id="KW-0812">Transmembrane</keyword>
<dbReference type="PANTHER" id="PTHR12072:SF4">
    <property type="entry name" value="CWF19-LIKE PROTEIN 1"/>
    <property type="match status" value="1"/>
</dbReference>
<dbReference type="GO" id="GO:0005789">
    <property type="term" value="C:endoplasmic reticulum membrane"/>
    <property type="evidence" value="ECO:0007669"/>
    <property type="project" value="UniProtKB-SubCell"/>
</dbReference>
<feature type="compositionally biased region" description="Polar residues" evidence="12">
    <location>
        <begin position="1056"/>
        <end position="1070"/>
    </location>
</feature>
<dbReference type="SUPFAM" id="SSF54197">
    <property type="entry name" value="HIT-like"/>
    <property type="match status" value="1"/>
</dbReference>
<reference evidence="14 15" key="2">
    <citation type="journal article" date="2008" name="Nature">
        <title>The Phaeodactylum genome reveals the evolutionary history of diatom genomes.</title>
        <authorList>
            <person name="Bowler C."/>
            <person name="Allen A.E."/>
            <person name="Badger J.H."/>
            <person name="Grimwood J."/>
            <person name="Jabbari K."/>
            <person name="Kuo A."/>
            <person name="Maheswari U."/>
            <person name="Martens C."/>
            <person name="Maumus F."/>
            <person name="Otillar R.P."/>
            <person name="Rayko E."/>
            <person name="Salamov A."/>
            <person name="Vandepoele K."/>
            <person name="Beszteri B."/>
            <person name="Gruber A."/>
            <person name="Heijde M."/>
            <person name="Katinka M."/>
            <person name="Mock T."/>
            <person name="Valentin K."/>
            <person name="Verret F."/>
            <person name="Berges J.A."/>
            <person name="Brownlee C."/>
            <person name="Cadoret J.P."/>
            <person name="Chiovitti A."/>
            <person name="Choi C.J."/>
            <person name="Coesel S."/>
            <person name="De Martino A."/>
            <person name="Detter J.C."/>
            <person name="Durkin C."/>
            <person name="Falciatore A."/>
            <person name="Fournet J."/>
            <person name="Haruta M."/>
            <person name="Huysman M.J."/>
            <person name="Jenkins B.D."/>
            <person name="Jiroutova K."/>
            <person name="Jorgensen R.E."/>
            <person name="Joubert Y."/>
            <person name="Kaplan A."/>
            <person name="Kroger N."/>
            <person name="Kroth P.G."/>
            <person name="La Roche J."/>
            <person name="Lindquist E."/>
            <person name="Lommer M."/>
            <person name="Martin-Jezequel V."/>
            <person name="Lopez P.J."/>
            <person name="Lucas S."/>
            <person name="Mangogna M."/>
            <person name="McGinnis K."/>
            <person name="Medlin L.K."/>
            <person name="Montsant A."/>
            <person name="Oudot-Le Secq M.P."/>
            <person name="Napoli C."/>
            <person name="Obornik M."/>
            <person name="Parker M.S."/>
            <person name="Petit J.L."/>
            <person name="Porcel B.M."/>
            <person name="Poulsen N."/>
            <person name="Robison M."/>
            <person name="Rychlewski L."/>
            <person name="Rynearson T.A."/>
            <person name="Schmutz J."/>
            <person name="Shapiro H."/>
            <person name="Siaut M."/>
            <person name="Stanley M."/>
            <person name="Sussman M.R."/>
            <person name="Taylor A.R."/>
            <person name="Vardi A."/>
            <person name="von Dassow P."/>
            <person name="Vyverman W."/>
            <person name="Willis A."/>
            <person name="Wyrwicz L.S."/>
            <person name="Rokhsar D.S."/>
            <person name="Weissenbach J."/>
            <person name="Armbrust E.V."/>
            <person name="Green B.R."/>
            <person name="Van de Peer Y."/>
            <person name="Grigoriev I.V."/>
        </authorList>
    </citation>
    <scope>NUCLEOTIDE SEQUENCE [LARGE SCALE GENOMIC DNA]</scope>
    <source>
        <strain evidence="14 15">CCMP1335</strain>
    </source>
</reference>
<dbReference type="GeneID" id="7442739"/>
<dbReference type="PaxDb" id="35128-Thaps23218"/>
<evidence type="ECO:0000313" key="15">
    <source>
        <dbReference type="Proteomes" id="UP000001449"/>
    </source>
</evidence>
<dbReference type="HOGENOM" id="CLU_275282_0_0_1"/>
<feature type="region of interest" description="Disordered" evidence="12">
    <location>
        <begin position="454"/>
        <end position="492"/>
    </location>
</feature>
<dbReference type="InterPro" id="IPR000504">
    <property type="entry name" value="RRM_dom"/>
</dbReference>
<feature type="region of interest" description="Disordered" evidence="12">
    <location>
        <begin position="1019"/>
        <end position="1070"/>
    </location>
</feature>
<keyword evidence="9" id="KW-0333">Golgi apparatus</keyword>
<gene>
    <name evidence="14" type="ORF">THAPSDRAFT_23218</name>
</gene>
<dbReference type="CDD" id="cd00590">
    <property type="entry name" value="RRM_SF"/>
    <property type="match status" value="1"/>
</dbReference>
<dbReference type="InParanoid" id="B8C468"/>
<dbReference type="InterPro" id="IPR040194">
    <property type="entry name" value="Cwf19-like"/>
</dbReference>
<dbReference type="KEGG" id="tps:THAPSDRAFT_23218"/>
<sequence>MSANRAKVLMVGPVNGQLKLLSDKLHSLQKSKAGPFDVCICCGPFFYQTVHTNTTSSDNGGDTSNAEDKLLKDAAVDDGAKLVDGTLTFDVPVLFVDEGDGLPEGVKVLSASSLNEKKKDEDEIDINDDDEVEEESAAKKEEGAESADNEINVPDGLLRIAPNLYQLVGDKSDSKVLDGVADIIGLTLPLKDPEAPAPINPKQQRQHSTSLTVGFLGSKIRLPCTKFEEKSKHTSFLGCDVLISGEWGQGMSSKKVGALTEEDRSAIIGAATTVENDGTNAPSVESTGDIIGSYDVAELVAMSRPRYHLAPGPLVPVQKGGDGEDSTTFSLRNRFVASLPYRYPRTSTTTSGEGQHAGRFLAIGSVVPPAEAKTLGKAFKFIHAVGIVPLAYMDANDREAAMELGSVVNCPYTDESYDVDAAGTSANIGMNANINVGVGTGGLSEAHARRIAQEDAASRMASGGEGAFRWQQRGKKRQRDDDQGGNEEEAKRQAIEEANNENCSLFLHGLHRDPSIALTMDAIMDAFRPFGCVGVRFPKPKMNMGHYGQQASPPSYAFLDFTTHEEASQCLADLKGEAIVRNVMLTLKWSSSPGGANRRMPPNTMQPPFNGGIPPPPPPRRNRLTEAEAADSTTLFLRLPTTDASTFPADLETVRLFAQTTMEDELNIGVPMDSPDRVTAADEPALRVTLRHPNEQTNYGFLEFASHAAALTTMVSLTGFDDGGVVSDDKLAVGVAAEGDSTKKPISHLQGVTLYWAKGSSQPKGDNNANGKNHGLSFNKQHFPPDSRTDCWFCLASPSCEKHLIVAVREECYVAMPKGAVNDFHALIVPVEHGGDGALVNKKVAPEMDDVKSQLRMHAKTVLQKDLFVFERCIQTKGGYHTHIQCIPVEADSGPALQSKMLEMAIRCGFQLKEITSDLGLNALEDDWSGGYFYAEIPLPGGGNEFRRFIYRAGDAGDGNNNCGGRKGTVPLQFGREVLAEVMGNPDIAQWKACVVRGFYEGGYSGYGGGTNNNTGSGGYNYGGGYSQSQPTAAPQQQQQQQQQQQYQQQQQQQTNPNSMDPTPMNFWNPTTASMAMSAANAFASGKGGTGDAQSQVMFGMAESMGKQFLETGWARAVPGLERSMVALRPYFAVDNGYVKRKMGRVLFPFMFKDWMRQCIG</sequence>
<dbReference type="EMBL" id="CM000643">
    <property type="protein sequence ID" value="EED91669.1"/>
    <property type="molecule type" value="Genomic_DNA"/>
</dbReference>
<evidence type="ECO:0000256" key="2">
    <source>
        <dbReference type="ARBA" id="ARBA00004653"/>
    </source>
</evidence>
<keyword evidence="10" id="KW-0472">Membrane</keyword>
<keyword evidence="8" id="KW-1133">Transmembrane helix</keyword>
<dbReference type="OMA" id="HIQCIPV"/>
<name>B8C468_THAPS</name>
<dbReference type="InterPro" id="IPR035979">
    <property type="entry name" value="RBD_domain_sf"/>
</dbReference>
<evidence type="ECO:0000256" key="6">
    <source>
        <dbReference type="ARBA" id="ARBA00022824"/>
    </source>
</evidence>
<evidence type="ECO:0000256" key="5">
    <source>
        <dbReference type="ARBA" id="ARBA00022692"/>
    </source>
</evidence>
<evidence type="ECO:0000256" key="3">
    <source>
        <dbReference type="ARBA" id="ARBA00009727"/>
    </source>
</evidence>
<dbReference type="InterPro" id="IPR012677">
    <property type="entry name" value="Nucleotide-bd_a/b_plait_sf"/>
</dbReference>
<dbReference type="SUPFAM" id="SSF54928">
    <property type="entry name" value="RNA-binding domain, RBD"/>
    <property type="match status" value="1"/>
</dbReference>
<dbReference type="GO" id="GO:0061632">
    <property type="term" value="F:RNA lariat debranching enzyme activator activity"/>
    <property type="evidence" value="ECO:0000318"/>
    <property type="project" value="GO_Central"/>
</dbReference>
<dbReference type="GO" id="GO:0003723">
    <property type="term" value="F:RNA binding"/>
    <property type="evidence" value="ECO:0007669"/>
    <property type="project" value="UniProtKB-UniRule"/>
</dbReference>
<accession>B8C468</accession>
<dbReference type="STRING" id="35128.B8C468"/>
<dbReference type="Pfam" id="PF04677">
    <property type="entry name" value="CwfJ_C_1"/>
    <property type="match status" value="1"/>
</dbReference>
<evidence type="ECO:0000256" key="11">
    <source>
        <dbReference type="PROSITE-ProRule" id="PRU00176"/>
    </source>
</evidence>
<feature type="region of interest" description="Disordered" evidence="12">
    <location>
        <begin position="760"/>
        <end position="780"/>
    </location>
</feature>
<feature type="compositionally biased region" description="Basic and acidic residues" evidence="12">
    <location>
        <begin position="478"/>
        <end position="492"/>
    </location>
</feature>
<keyword evidence="6" id="KW-0256">Endoplasmic reticulum</keyword>
<comment type="subcellular location">
    <subcellularLocation>
        <location evidence="1">Endoplasmic reticulum membrane</location>
        <topology evidence="1">Multi-pass membrane protein</topology>
    </subcellularLocation>
    <subcellularLocation>
        <location evidence="2">Golgi apparatus membrane</location>
        <topology evidence="2">Multi-pass membrane protein</topology>
    </subcellularLocation>
</comment>
<dbReference type="GO" id="GO:0000398">
    <property type="term" value="P:mRNA splicing, via spliceosome"/>
    <property type="evidence" value="ECO:0000318"/>
    <property type="project" value="GO_Central"/>
</dbReference>
<evidence type="ECO:0000256" key="7">
    <source>
        <dbReference type="ARBA" id="ARBA00022927"/>
    </source>
</evidence>
<dbReference type="InterPro" id="IPR006768">
    <property type="entry name" value="Cwf19-like_C_dom-1"/>
</dbReference>
<keyword evidence="11" id="KW-0694">RNA-binding</keyword>
<dbReference type="PROSITE" id="PS50102">
    <property type="entry name" value="RRM"/>
    <property type="match status" value="1"/>
</dbReference>
<evidence type="ECO:0000256" key="10">
    <source>
        <dbReference type="ARBA" id="ARBA00023136"/>
    </source>
</evidence>
<dbReference type="GO" id="GO:0015031">
    <property type="term" value="P:protein transport"/>
    <property type="evidence" value="ECO:0007669"/>
    <property type="project" value="UniProtKB-KW"/>
</dbReference>